<comment type="subcellular location">
    <subcellularLocation>
        <location evidence="1">Membrane</location>
        <topology evidence="1">Multi-pass membrane protein</topology>
    </subcellularLocation>
</comment>
<feature type="domain" description="STAS" evidence="8">
    <location>
        <begin position="737"/>
        <end position="850"/>
    </location>
</feature>
<sequence>MANIPNRRRMSNTAPDIELASSFHGDGTQHAPLYMRRGIGIGIGIGTGPAAAATGTGTGTGAARIAEDAGTGTEYSQTPDSIRDRTLLLSNLGLLAGRRESLQSNKGDAAAGHASGLGGSRPSSFDDRSSIDMILAEAGPGGGNLSQLLRNRSPRALQPVSDRGFVAEAQQPAPDSSDLRLPPLNPAYLGAERVPKNAKVAAPSAYGAMAAQQTQTQTQSQSQSPCHTAAAAAEHRPLLQSSPRTHAASAPATAPDRALKRRALAAADLVLWPLQYVPAVVLGLILNLLDGLSYGLIAFPVAEPAFRGLGPVGFSMFMLSTAASQAVFSAGACAFRGANGSMLIEAIPFLHAMCATVVAEVGADRPDRIVATALMAYTCSTLLTGCVFFALGALRIGALVDFFPRHILVGCIGGVGYFLMQTGLEVTSRVPLHLAWSTVRALLAPDALALWGSSLGVAVALRALSARVRHPLVVPLFFMAVPAAFYAAAAALGLTLDDLRRRGWVFAQPPAGEPFYHFYTLFDVRNTDWHAVLRAAPTMLGLAFFSVLHVPINVPALAVSTAADRVDTNRELVAHGLSNVLAGALGTFPNYLVYSNSLLFIRSGGASNLAGAMLCAATLAVFVAGPALIGLIPTMVVGALIFHLGLELLREALVDTVGVVSRIEYATIAAIVAAMAALGFNEGIFVGILLACFFFILIYSRRSPLRKAYTGSAVRSTVRRLYGQRRFLDGVCRQIQVMRLQGFMFFGTINGVEASIRSLLDQRQWHANPIRFLVLDFALVTGLDFSAAEAFIRVRRLLEAREIYMVLSGVRSASDVGRALRAAGIWSAAGPADSDCVQTFASLNEALEWCENVLLQLYYLHHSALGVSQQAFVSAAPHRYAFATPTPQPDPAADVLATSPRYAMVERAAQSALPASPPLSPAHAETPALPLLVQAFHDLEHQDQLPVGETLAFVAPRFVRKCMHAGQLLWRAGHPPLGMYVVESGSLRVYVDSEPDADADTEANSDAHADAHAVDADADADANVIESILPGTTLGELALVTRKPYSTTVVADADVVIWELSLPAFDELCAADPARMLAFVRLALAYSAQGMKAITAYAFCAQ</sequence>
<dbReference type="EMBL" id="JANBOH010000287">
    <property type="protein sequence ID" value="KAJ1643167.1"/>
    <property type="molecule type" value="Genomic_DNA"/>
</dbReference>
<dbReference type="CDD" id="cd00038">
    <property type="entry name" value="CAP_ED"/>
    <property type="match status" value="1"/>
</dbReference>
<evidence type="ECO:0000259" key="8">
    <source>
        <dbReference type="PROSITE" id="PS50801"/>
    </source>
</evidence>
<dbReference type="PROSITE" id="PS50042">
    <property type="entry name" value="CNMP_BINDING_3"/>
    <property type="match status" value="1"/>
</dbReference>
<feature type="transmembrane region" description="Helical" evidence="6">
    <location>
        <begin position="476"/>
        <end position="496"/>
    </location>
</feature>
<gene>
    <name evidence="9" type="ORF">LPJ64_005035</name>
</gene>
<evidence type="ECO:0000256" key="1">
    <source>
        <dbReference type="ARBA" id="ARBA00004141"/>
    </source>
</evidence>
<keyword evidence="2 6" id="KW-0812">Transmembrane</keyword>
<feature type="transmembrane region" description="Helical" evidence="6">
    <location>
        <begin position="572"/>
        <end position="593"/>
    </location>
</feature>
<dbReference type="Proteomes" id="UP001145021">
    <property type="component" value="Unassembled WGS sequence"/>
</dbReference>
<dbReference type="InterPro" id="IPR036513">
    <property type="entry name" value="STAS_dom_sf"/>
</dbReference>
<evidence type="ECO:0000313" key="9">
    <source>
        <dbReference type="EMBL" id="KAJ1643167.1"/>
    </source>
</evidence>
<evidence type="ECO:0008006" key="11">
    <source>
        <dbReference type="Google" id="ProtNLM"/>
    </source>
</evidence>
<dbReference type="InterPro" id="IPR002645">
    <property type="entry name" value="STAS_dom"/>
</dbReference>
<name>A0A9W8CIJ0_9FUNG</name>
<dbReference type="Pfam" id="PF00916">
    <property type="entry name" value="Sulfate_transp"/>
    <property type="match status" value="1"/>
</dbReference>
<feature type="transmembrane region" description="Helical" evidence="6">
    <location>
        <begin position="599"/>
        <end position="621"/>
    </location>
</feature>
<dbReference type="PROSITE" id="PS50801">
    <property type="entry name" value="STAS"/>
    <property type="match status" value="1"/>
</dbReference>
<dbReference type="InterPro" id="IPR014710">
    <property type="entry name" value="RmlC-like_jellyroll"/>
</dbReference>
<dbReference type="InterPro" id="IPR052706">
    <property type="entry name" value="Membrane-Transporter-like"/>
</dbReference>
<evidence type="ECO:0000313" key="10">
    <source>
        <dbReference type="Proteomes" id="UP001145021"/>
    </source>
</evidence>
<feature type="domain" description="Cyclic nucleotide-binding" evidence="7">
    <location>
        <begin position="935"/>
        <end position="1068"/>
    </location>
</feature>
<feature type="transmembrane region" description="Helical" evidence="6">
    <location>
        <begin position="444"/>
        <end position="464"/>
    </location>
</feature>
<evidence type="ECO:0000259" key="7">
    <source>
        <dbReference type="PROSITE" id="PS50042"/>
    </source>
</evidence>
<dbReference type="SUPFAM" id="SSF52091">
    <property type="entry name" value="SpoIIaa-like"/>
    <property type="match status" value="1"/>
</dbReference>
<proteinExistence type="predicted"/>
<accession>A0A9W8CIJ0</accession>
<dbReference type="InterPro" id="IPR011547">
    <property type="entry name" value="SLC26A/SulP_dom"/>
</dbReference>
<dbReference type="Pfam" id="PF01740">
    <property type="entry name" value="STAS"/>
    <property type="match status" value="1"/>
</dbReference>
<dbReference type="PANTHER" id="PTHR43310:SF4">
    <property type="entry name" value="AFR304WP"/>
    <property type="match status" value="1"/>
</dbReference>
<evidence type="ECO:0000256" key="5">
    <source>
        <dbReference type="SAM" id="MobiDB-lite"/>
    </source>
</evidence>
<dbReference type="Gene3D" id="3.30.750.24">
    <property type="entry name" value="STAS domain"/>
    <property type="match status" value="1"/>
</dbReference>
<evidence type="ECO:0000256" key="6">
    <source>
        <dbReference type="SAM" id="Phobius"/>
    </source>
</evidence>
<reference evidence="9" key="1">
    <citation type="submission" date="2022-07" db="EMBL/GenBank/DDBJ databases">
        <title>Phylogenomic reconstructions and comparative analyses of Kickxellomycotina fungi.</title>
        <authorList>
            <person name="Reynolds N.K."/>
            <person name="Stajich J.E."/>
            <person name="Barry K."/>
            <person name="Grigoriev I.V."/>
            <person name="Crous P."/>
            <person name="Smith M.E."/>
        </authorList>
    </citation>
    <scope>NUCLEOTIDE SEQUENCE</scope>
    <source>
        <strain evidence="9">NBRC 105413</strain>
    </source>
</reference>
<feature type="compositionally biased region" description="Low complexity" evidence="5">
    <location>
        <begin position="212"/>
        <end position="224"/>
    </location>
</feature>
<dbReference type="SUPFAM" id="SSF51206">
    <property type="entry name" value="cAMP-binding domain-like"/>
    <property type="match status" value="1"/>
</dbReference>
<keyword evidence="4 6" id="KW-0472">Membrane</keyword>
<dbReference type="AlphaFoldDB" id="A0A9W8CIJ0"/>
<evidence type="ECO:0000256" key="3">
    <source>
        <dbReference type="ARBA" id="ARBA00022989"/>
    </source>
</evidence>
<dbReference type="PANTHER" id="PTHR43310">
    <property type="entry name" value="SULFATE TRANSPORTER YBAR-RELATED"/>
    <property type="match status" value="1"/>
</dbReference>
<organism evidence="9 10">
    <name type="scientific">Coemansia asiatica</name>
    <dbReference type="NCBI Taxonomy" id="1052880"/>
    <lineage>
        <taxon>Eukaryota</taxon>
        <taxon>Fungi</taxon>
        <taxon>Fungi incertae sedis</taxon>
        <taxon>Zoopagomycota</taxon>
        <taxon>Kickxellomycotina</taxon>
        <taxon>Kickxellomycetes</taxon>
        <taxon>Kickxellales</taxon>
        <taxon>Kickxellaceae</taxon>
        <taxon>Coemansia</taxon>
    </lineage>
</organism>
<feature type="transmembrane region" description="Helical" evidence="6">
    <location>
        <begin position="309"/>
        <end position="335"/>
    </location>
</feature>
<feature type="region of interest" description="Disordered" evidence="5">
    <location>
        <begin position="105"/>
        <end position="125"/>
    </location>
</feature>
<feature type="transmembrane region" description="Helical" evidence="6">
    <location>
        <begin position="342"/>
        <end position="363"/>
    </location>
</feature>
<dbReference type="InterPro" id="IPR000595">
    <property type="entry name" value="cNMP-bd_dom"/>
</dbReference>
<dbReference type="Pfam" id="PF00027">
    <property type="entry name" value="cNMP_binding"/>
    <property type="match status" value="1"/>
</dbReference>
<comment type="caution">
    <text evidence="9">The sequence shown here is derived from an EMBL/GenBank/DDBJ whole genome shotgun (WGS) entry which is preliminary data.</text>
</comment>
<feature type="transmembrane region" description="Helical" evidence="6">
    <location>
        <begin position="666"/>
        <end position="699"/>
    </location>
</feature>
<dbReference type="Gene3D" id="2.60.120.10">
    <property type="entry name" value="Jelly Rolls"/>
    <property type="match status" value="1"/>
</dbReference>
<keyword evidence="10" id="KW-1185">Reference proteome</keyword>
<feature type="region of interest" description="Disordered" evidence="5">
    <location>
        <begin position="211"/>
        <end position="233"/>
    </location>
</feature>
<protein>
    <recommendedName>
        <fullName evidence="11">Sulfate transporter</fullName>
    </recommendedName>
</protein>
<keyword evidence="3 6" id="KW-1133">Transmembrane helix</keyword>
<dbReference type="SMART" id="SM00100">
    <property type="entry name" value="cNMP"/>
    <property type="match status" value="1"/>
</dbReference>
<feature type="transmembrane region" description="Helical" evidence="6">
    <location>
        <begin position="539"/>
        <end position="560"/>
    </location>
</feature>
<feature type="transmembrane region" description="Helical" evidence="6">
    <location>
        <begin position="369"/>
        <end position="394"/>
    </location>
</feature>
<feature type="transmembrane region" description="Helical" evidence="6">
    <location>
        <begin position="269"/>
        <end position="289"/>
    </location>
</feature>
<dbReference type="GO" id="GO:0016020">
    <property type="term" value="C:membrane"/>
    <property type="evidence" value="ECO:0007669"/>
    <property type="project" value="UniProtKB-SubCell"/>
</dbReference>
<feature type="transmembrane region" description="Helical" evidence="6">
    <location>
        <begin position="406"/>
        <end position="424"/>
    </location>
</feature>
<evidence type="ECO:0000256" key="2">
    <source>
        <dbReference type="ARBA" id="ARBA00022692"/>
    </source>
</evidence>
<dbReference type="InterPro" id="IPR018490">
    <property type="entry name" value="cNMP-bd_dom_sf"/>
</dbReference>
<evidence type="ECO:0000256" key="4">
    <source>
        <dbReference type="ARBA" id="ARBA00023136"/>
    </source>
</evidence>
<dbReference type="CDD" id="cd07042">
    <property type="entry name" value="STAS_SulP_like_sulfate_transporter"/>
    <property type="match status" value="1"/>
</dbReference>